<reference evidence="2" key="1">
    <citation type="submission" date="2020-02" db="EMBL/GenBank/DDBJ databases">
        <authorList>
            <person name="Meier V. D."/>
        </authorList>
    </citation>
    <scope>NUCLEOTIDE SEQUENCE</scope>
    <source>
        <strain evidence="2">AVDCRST_MAG76</strain>
    </source>
</reference>
<gene>
    <name evidence="2" type="ORF">AVDCRST_MAG76-757</name>
</gene>
<feature type="transmembrane region" description="Helical" evidence="1">
    <location>
        <begin position="24"/>
        <end position="45"/>
    </location>
</feature>
<protein>
    <submittedName>
        <fullName evidence="2">Uncharacterized protein</fullName>
    </submittedName>
</protein>
<proteinExistence type="predicted"/>
<accession>A0A6J4HFJ2</accession>
<organism evidence="2">
    <name type="scientific">uncultured Acidimicrobiales bacterium</name>
    <dbReference type="NCBI Taxonomy" id="310071"/>
    <lineage>
        <taxon>Bacteria</taxon>
        <taxon>Bacillati</taxon>
        <taxon>Actinomycetota</taxon>
        <taxon>Acidimicrobiia</taxon>
        <taxon>Acidimicrobiales</taxon>
        <taxon>environmental samples</taxon>
    </lineage>
</organism>
<evidence type="ECO:0000256" key="1">
    <source>
        <dbReference type="SAM" id="Phobius"/>
    </source>
</evidence>
<evidence type="ECO:0000313" key="2">
    <source>
        <dbReference type="EMBL" id="CAA9222111.1"/>
    </source>
</evidence>
<keyword evidence="1" id="KW-0472">Membrane</keyword>
<keyword evidence="1" id="KW-0812">Transmembrane</keyword>
<dbReference type="EMBL" id="CADCSZ010000044">
    <property type="protein sequence ID" value="CAA9222111.1"/>
    <property type="molecule type" value="Genomic_DNA"/>
</dbReference>
<sequence>MPPARSSSKAEAGRPGRSGMSKPAALALASALGLMALVLILYFVVRLASESGGNTLGDDTFDANASVLAAQIARDGPILFPDLLGKGRDIYIQHLSDDRTQGWRAFRATAAGGDRRCTLRWESSERQFRDPCVPSRTYPADGAGLEQYQASVEGSNKLVVNLRRTAP</sequence>
<name>A0A6J4HFJ2_9ACTN</name>
<keyword evidence="1" id="KW-1133">Transmembrane helix</keyword>
<dbReference type="AlphaFoldDB" id="A0A6J4HFJ2"/>